<dbReference type="Gene3D" id="1.20.1290.10">
    <property type="entry name" value="AhpD-like"/>
    <property type="match status" value="1"/>
</dbReference>
<dbReference type="InterPro" id="IPR023982">
    <property type="entry name" value="CHP04029_CMD-like"/>
</dbReference>
<sequence length="212" mass="22791">MTIEPRLSGEPRFGTEPHMITDVIDHLAGVAPGSPLDGLRRRRPAAREHAQRSFDALFAPGSESEVRLVERDAVAAFVAGLHRDDPAVRFYADRLAELAPRLADTVRAETAAGLTTGPYGIDPALPADGAEGLRYRVRNPGALGVRLTAAFEHTHLLVFRPREASREALGALEKAGWSTTGIVTLSQLVAFLSFQIRVAAGLRLLGRTEVAA</sequence>
<proteinExistence type="predicted"/>
<comment type="caution">
    <text evidence="1">The sequence shown here is derived from an EMBL/GenBank/DDBJ whole genome shotgun (WGS) entry which is preliminary data.</text>
</comment>
<dbReference type="NCBIfam" id="TIGR04029">
    <property type="entry name" value="CMD_Avi_7170"/>
    <property type="match status" value="1"/>
</dbReference>
<reference evidence="1 2" key="1">
    <citation type="submission" date="2022-11" db="EMBL/GenBank/DDBJ databases">
        <title>Nonomuraea corallina sp. nov., a new species of the genus Nonomuraea isolated from sea side sediment in Thai sea.</title>
        <authorList>
            <person name="Ngamcharungchit C."/>
            <person name="Matsumoto A."/>
            <person name="Suriyachadkun C."/>
            <person name="Panbangred W."/>
            <person name="Inahashi Y."/>
            <person name="Intra B."/>
        </authorList>
    </citation>
    <scope>NUCLEOTIDE SEQUENCE [LARGE SCALE GENOMIC DNA]</scope>
    <source>
        <strain evidence="1 2">DSM 43553</strain>
    </source>
</reference>
<keyword evidence="2" id="KW-1185">Reference proteome</keyword>
<evidence type="ECO:0000313" key="1">
    <source>
        <dbReference type="EMBL" id="MDA0645108.1"/>
    </source>
</evidence>
<protein>
    <submittedName>
        <fullName evidence="1">CMD domain protein</fullName>
    </submittedName>
</protein>
<dbReference type="SUPFAM" id="SSF69118">
    <property type="entry name" value="AhpD-like"/>
    <property type="match status" value="1"/>
</dbReference>
<organism evidence="1 2">
    <name type="scientific">Nonomuraea ferruginea</name>
    <dbReference type="NCBI Taxonomy" id="46174"/>
    <lineage>
        <taxon>Bacteria</taxon>
        <taxon>Bacillati</taxon>
        <taxon>Actinomycetota</taxon>
        <taxon>Actinomycetes</taxon>
        <taxon>Streptosporangiales</taxon>
        <taxon>Streptosporangiaceae</taxon>
        <taxon>Nonomuraea</taxon>
    </lineage>
</organism>
<dbReference type="EMBL" id="JAPNUD010000123">
    <property type="protein sequence ID" value="MDA0645108.1"/>
    <property type="molecule type" value="Genomic_DNA"/>
</dbReference>
<evidence type="ECO:0000313" key="2">
    <source>
        <dbReference type="Proteomes" id="UP001212498"/>
    </source>
</evidence>
<gene>
    <name evidence="1" type="ORF">OUY24_31160</name>
</gene>
<name>A0ABT4T7K2_9ACTN</name>
<dbReference type="InterPro" id="IPR029032">
    <property type="entry name" value="AhpD-like"/>
</dbReference>
<dbReference type="Proteomes" id="UP001212498">
    <property type="component" value="Unassembled WGS sequence"/>
</dbReference>
<dbReference type="RefSeq" id="WP_271278867.1">
    <property type="nucleotide sequence ID" value="NZ_BAABFD010000024.1"/>
</dbReference>
<accession>A0ABT4T7K2</accession>